<comment type="caution">
    <text evidence="1">The sequence shown here is derived from an EMBL/GenBank/DDBJ whole genome shotgun (WGS) entry which is preliminary data.</text>
</comment>
<accession>A0A1S1L9J2</accession>
<dbReference type="Proteomes" id="UP000179616">
    <property type="component" value="Unassembled WGS sequence"/>
</dbReference>
<name>A0A1S1L9J2_9MYCO</name>
<protein>
    <recommendedName>
        <fullName evidence="3">HEAT repeat domain-containing protein</fullName>
    </recommendedName>
</protein>
<dbReference type="STRING" id="948102.BKG76_18305"/>
<reference evidence="1 2" key="1">
    <citation type="submission" date="2016-10" db="EMBL/GenBank/DDBJ databases">
        <title>Evaluation of Human, Veterinary and Environmental Mycobacterium chelonae Isolates by Core Genome Phylogenomic Analysis, Targeted Gene Comparison, and Anti-microbial Susceptibility Patterns: A Tale of Mistaken Identities.</title>
        <authorList>
            <person name="Fogelson S.B."/>
            <person name="Camus A.C."/>
            <person name="Lorenz W."/>
            <person name="Vasireddy R."/>
            <person name="Vasireddy S."/>
            <person name="Smith T."/>
            <person name="Brown-Elliott B.A."/>
            <person name="Wallace R.J.Jr."/>
            <person name="Hasan N.A."/>
            <person name="Reischl U."/>
            <person name="Sanchez S."/>
        </authorList>
    </citation>
    <scope>NUCLEOTIDE SEQUENCE [LARGE SCALE GENOMIC DNA]</scope>
    <source>
        <strain evidence="1 2">1559</strain>
    </source>
</reference>
<dbReference type="EMBL" id="MLIK01000019">
    <property type="protein sequence ID" value="OHU22407.1"/>
    <property type="molecule type" value="Genomic_DNA"/>
</dbReference>
<dbReference type="AlphaFoldDB" id="A0A1S1L9J2"/>
<evidence type="ECO:0000313" key="1">
    <source>
        <dbReference type="EMBL" id="OHU22407.1"/>
    </source>
</evidence>
<sequence length="245" mass="27274">MTELDHTRVGVDDDEYYTRLDFQPLEKAIPVQDAWLSLMFDTINSMTGAEARSLDDLQVGGSREAVPVLASYLYRIPSRNLQCGILSVLGKKQYRPDSVDALIKAYRDFAGAHDRGGTRMQWYISDAIDGPVSEKQIEEIFGLIDALPNKLDADFLLTAVARTKKQRERAVLLIKEVLESALANNDNPDDPAPVAAGIAVGAAGKLRDPRLYAPLKVMADTPNSWMRDRVKRALAQCEPKRESER</sequence>
<dbReference type="OrthoDB" id="4763197at2"/>
<dbReference type="InterPro" id="IPR011989">
    <property type="entry name" value="ARM-like"/>
</dbReference>
<evidence type="ECO:0000313" key="2">
    <source>
        <dbReference type="Proteomes" id="UP000179616"/>
    </source>
</evidence>
<gene>
    <name evidence="1" type="ORF">BKG76_18305</name>
</gene>
<evidence type="ECO:0008006" key="3">
    <source>
        <dbReference type="Google" id="ProtNLM"/>
    </source>
</evidence>
<organism evidence="1 2">
    <name type="scientific">Mycobacteroides franklinii</name>
    <dbReference type="NCBI Taxonomy" id="948102"/>
    <lineage>
        <taxon>Bacteria</taxon>
        <taxon>Bacillati</taxon>
        <taxon>Actinomycetota</taxon>
        <taxon>Actinomycetes</taxon>
        <taxon>Mycobacteriales</taxon>
        <taxon>Mycobacteriaceae</taxon>
        <taxon>Mycobacteroides</taxon>
    </lineage>
</organism>
<dbReference type="Gene3D" id="1.25.10.10">
    <property type="entry name" value="Leucine-rich Repeat Variant"/>
    <property type="match status" value="1"/>
</dbReference>
<dbReference type="GeneID" id="57168767"/>
<dbReference type="RefSeq" id="WP_070938847.1">
    <property type="nucleotide sequence ID" value="NZ_MLIK01000019.1"/>
</dbReference>
<proteinExistence type="predicted"/>